<feature type="compositionally biased region" description="Polar residues" evidence="1">
    <location>
        <begin position="47"/>
        <end position="61"/>
    </location>
</feature>
<gene>
    <name evidence="3" type="ORF">ABMA27_008500</name>
</gene>
<dbReference type="PANTHER" id="PTHR35450:SF2">
    <property type="entry name" value="REVERSE TRANSCRIPTASE DOMAIN-CONTAINING PROTEIN"/>
    <property type="match status" value="1"/>
</dbReference>
<keyword evidence="4" id="KW-1185">Reference proteome</keyword>
<comment type="caution">
    <text evidence="3">The sequence shown here is derived from an EMBL/GenBank/DDBJ whole genome shotgun (WGS) entry which is preliminary data.</text>
</comment>
<dbReference type="InterPro" id="IPR043502">
    <property type="entry name" value="DNA/RNA_pol_sf"/>
</dbReference>
<accession>A0ABR3HBS5</accession>
<evidence type="ECO:0000313" key="4">
    <source>
        <dbReference type="Proteomes" id="UP001549920"/>
    </source>
</evidence>
<dbReference type="InterPro" id="IPR000477">
    <property type="entry name" value="RT_dom"/>
</dbReference>
<protein>
    <recommendedName>
        <fullName evidence="2">Reverse transcriptase domain-containing protein</fullName>
    </recommendedName>
</protein>
<name>A0ABR3HBS5_LOXSC</name>
<reference evidence="3 4" key="1">
    <citation type="submission" date="2024-06" db="EMBL/GenBank/DDBJ databases">
        <title>A chromosome-level genome assembly of beet webworm, Loxostege sticticalis.</title>
        <authorList>
            <person name="Zhang Y."/>
        </authorList>
    </citation>
    <scope>NUCLEOTIDE SEQUENCE [LARGE SCALE GENOMIC DNA]</scope>
    <source>
        <strain evidence="3">AQ026</strain>
        <tissue evidence="3">Whole body</tissue>
    </source>
</reference>
<dbReference type="PROSITE" id="PS50878">
    <property type="entry name" value="RT_POL"/>
    <property type="match status" value="1"/>
</dbReference>
<evidence type="ECO:0000313" key="3">
    <source>
        <dbReference type="EMBL" id="KAL0867793.1"/>
    </source>
</evidence>
<feature type="region of interest" description="Disordered" evidence="1">
    <location>
        <begin position="1"/>
        <end position="68"/>
    </location>
</feature>
<dbReference type="Proteomes" id="UP001549920">
    <property type="component" value="Unassembled WGS sequence"/>
</dbReference>
<evidence type="ECO:0000259" key="2">
    <source>
        <dbReference type="PROSITE" id="PS50878"/>
    </source>
</evidence>
<dbReference type="SUPFAM" id="SSF56672">
    <property type="entry name" value="DNA/RNA polymerases"/>
    <property type="match status" value="1"/>
</dbReference>
<dbReference type="Pfam" id="PF00078">
    <property type="entry name" value="RVT_1"/>
    <property type="match status" value="1"/>
</dbReference>
<feature type="domain" description="Reverse transcriptase" evidence="2">
    <location>
        <begin position="562"/>
        <end position="842"/>
    </location>
</feature>
<organism evidence="3 4">
    <name type="scientific">Loxostege sticticalis</name>
    <name type="common">Beet webworm moth</name>
    <dbReference type="NCBI Taxonomy" id="481309"/>
    <lineage>
        <taxon>Eukaryota</taxon>
        <taxon>Metazoa</taxon>
        <taxon>Ecdysozoa</taxon>
        <taxon>Arthropoda</taxon>
        <taxon>Hexapoda</taxon>
        <taxon>Insecta</taxon>
        <taxon>Pterygota</taxon>
        <taxon>Neoptera</taxon>
        <taxon>Endopterygota</taxon>
        <taxon>Lepidoptera</taxon>
        <taxon>Glossata</taxon>
        <taxon>Ditrysia</taxon>
        <taxon>Pyraloidea</taxon>
        <taxon>Crambidae</taxon>
        <taxon>Pyraustinae</taxon>
        <taxon>Loxostege</taxon>
    </lineage>
</organism>
<dbReference type="PANTHER" id="PTHR35450">
    <property type="entry name" value="REVERSE TRANSCRIPTASE DOMAIN-CONTAINING PROTEIN"/>
    <property type="match status" value="1"/>
</dbReference>
<feature type="compositionally biased region" description="Low complexity" evidence="1">
    <location>
        <begin position="8"/>
        <end position="28"/>
    </location>
</feature>
<evidence type="ECO:0000256" key="1">
    <source>
        <dbReference type="SAM" id="MobiDB-lite"/>
    </source>
</evidence>
<dbReference type="CDD" id="cd01650">
    <property type="entry name" value="RT_nLTR_like"/>
    <property type="match status" value="1"/>
</dbReference>
<sequence length="1181" mass="137119">MELRSRRLSSIESLPGGDRRGAPGADAGCHSMRTIGGRGLSRRVPTEKNTTAETNSNSPDFTVQDPVSPAEAVSQGASFVSQPATTKAGKPRVRMKWDNDVNLFIMRTYYYITKLETDKTMYCKRLFDQFRLQYPETNVTAQRIADQRRAIIRNKLLSDETLQQLKIEIAEQLKTEVLTEENSYTRTVTPTFSNTHNVSSTPLIEITDSQLSLHVDTQSQNQHHTLNSQTSGNAIDHDFTPTLPLTDHDLDFTETSQTHTPEAYIHQLEELLTDALTQFAPTDPATRPKLPKLKTNRKLFQLVGIFNEHILHKFYSPDSDLTHIHTLIYCTAFVISKQLGFKMHEENSQQHRRRDFQRKPAWKIRLENDITKLRADIGRLTQYINNNRSTKVVKAVELIFKNVKLHTRHEKDNARPEEYLDTLKQKLTLKAHRLKRYNKALTRKEDNKMFAANEKGFYRSLNNNKQRDIKDAPTENELREFWAQIWENRIEHNDNAKWIEEEANNTHNIEEMVFSEITTEDIYEVTKKMKNWKAAGIDSVHNFWFKKLNSLHNILAKIVTNLIKGTTVLPPFVTKGLTHMLPKSQNTADPSQYRPITCLPTIYKLITSCITNKIIVHLEAHKIIAEEQKGCRRNHMGCKEQLIIDSTILKHASSRSRNLSIGYIDYKKAFDSVPHSWLIKVLKLYKINPSIISFLQDAMANWTTTLNLTTESTRIITPEIQIRNGIFQGDSLSPLWFCLALNPLSNLLSHQIGYKLTKDTNISHLMYMDDIKLFTNSEKNLQQLIDITSYFSKDINMKFGLDKCRKLHIKRGKIVHSNIETEEIRIPTMDEDELYKYLGVQQSKGINHINIKKQLTGEYFKRLNLICKRPLYSKNLFKAINTFAIPILTYSFGIIKWTLTDLKKLEMKTRSKLSRNRYAHPKSAIERMTLERKIGEQTYIDKDASSKWLQLGYLFPETEGFLVAIQDQVINTKNYRKFIFRDSFLQNDSCRKCHRQSETIQHITGACMNLAQTDYTYRHNQVANIIHQKLALKHKLLTDKPLPYYTYDPKPVLENTSYKLYYDRAVLTDKTIHYNKPDIILQDKINKTTYIIDIALPNTHNIQKTITDKLTKYIDLKQEILRIWKQNKVVIVPLVLSNTGVVPHQLRSSLNTLDLPTNTYYNMQKAAILNTCRIVRRFLEE</sequence>
<dbReference type="EMBL" id="JBEUOH010000022">
    <property type="protein sequence ID" value="KAL0867793.1"/>
    <property type="molecule type" value="Genomic_DNA"/>
</dbReference>
<proteinExistence type="predicted"/>